<evidence type="ECO:0000313" key="1">
    <source>
        <dbReference type="EMBL" id="QDY43395.1"/>
    </source>
</evidence>
<dbReference type="EMBL" id="CP032702">
    <property type="protein sequence ID" value="QDY43395.1"/>
    <property type="molecule type" value="Genomic_DNA"/>
</dbReference>
<gene>
    <name evidence="1" type="ORF">D8B20_16580</name>
</gene>
<name>A0A518XGS0_9GAMM</name>
<dbReference type="OrthoDB" id="9997900at2"/>
<proteinExistence type="predicted"/>
<evidence type="ECO:0000313" key="2">
    <source>
        <dbReference type="Proteomes" id="UP000319411"/>
    </source>
</evidence>
<reference evidence="1 2" key="1">
    <citation type="submission" date="2018-10" db="EMBL/GenBank/DDBJ databases">
        <title>Genome Sequencing of Pantoea dispersa DSM 32899.</title>
        <authorList>
            <person name="Nawrath M."/>
            <person name="Ottenheim C."/>
            <person name="Wilm A."/>
            <person name="Zimmermann W."/>
            <person name="Wu J.C."/>
        </authorList>
    </citation>
    <scope>NUCLEOTIDE SEQUENCE [LARGE SCALE GENOMIC DNA]</scope>
    <source>
        <strain evidence="1 2">DSM 32899</strain>
    </source>
</reference>
<dbReference type="KEGG" id="pdis:D8B20_16580"/>
<dbReference type="AlphaFoldDB" id="A0A518XGS0"/>
<keyword evidence="2" id="KW-1185">Reference proteome</keyword>
<protein>
    <submittedName>
        <fullName evidence="1">Uncharacterized protein</fullName>
    </submittedName>
</protein>
<organism evidence="1 2">
    <name type="scientific">Candidatus Pantoea soli</name>
    <dbReference type="NCBI Taxonomy" id="3098669"/>
    <lineage>
        <taxon>Bacteria</taxon>
        <taxon>Pseudomonadati</taxon>
        <taxon>Pseudomonadota</taxon>
        <taxon>Gammaproteobacteria</taxon>
        <taxon>Enterobacterales</taxon>
        <taxon>Erwiniaceae</taxon>
        <taxon>Pantoea</taxon>
    </lineage>
</organism>
<sequence length="65" mass="7317">MAKNRVRTGFSGEKVDNFCVVPNGGGWEREAGLFWRDSLQKGQIKVTLQGFMLVFAAEIASRKHF</sequence>
<dbReference type="Proteomes" id="UP000319411">
    <property type="component" value="Chromosome"/>
</dbReference>
<accession>A0A518XGS0</accession>
<dbReference type="RefSeq" id="WP_145890011.1">
    <property type="nucleotide sequence ID" value="NZ_CP032702.1"/>
</dbReference>